<dbReference type="Gene3D" id="3.30.2310.20">
    <property type="entry name" value="RelE-like"/>
    <property type="match status" value="1"/>
</dbReference>
<keyword evidence="2" id="KW-1185">Reference proteome</keyword>
<sequence length="82" mass="9550">MEIELTPRFRRQWRRLAPDNQHRVALALGKLRAGRGLRKKLTRRTDVRELRVSRDLRLLYRGAGPNDILVLGVGTHDALDRL</sequence>
<reference evidence="1 2" key="1">
    <citation type="submission" date="2020-04" db="EMBL/GenBank/DDBJ databases">
        <authorList>
            <person name="Zhang R."/>
            <person name="Schippers A."/>
        </authorList>
    </citation>
    <scope>NUCLEOTIDE SEQUENCE [LARGE SCALE GENOMIC DNA]</scope>
    <source>
        <strain evidence="1 2">DSM 109850</strain>
    </source>
</reference>
<dbReference type="RefSeq" id="WP_169101715.1">
    <property type="nucleotide sequence ID" value="NZ_JABBVZ010000077.1"/>
</dbReference>
<comment type="caution">
    <text evidence="1">The sequence shown here is derived from an EMBL/GenBank/DDBJ whole genome shotgun (WGS) entry which is preliminary data.</text>
</comment>
<evidence type="ECO:0000313" key="2">
    <source>
        <dbReference type="Proteomes" id="UP000533476"/>
    </source>
</evidence>
<name>A0A7Y0L687_9FIRM</name>
<dbReference type="AlphaFoldDB" id="A0A7Y0L687"/>
<gene>
    <name evidence="1" type="ORF">HIJ39_16790</name>
</gene>
<dbReference type="InterPro" id="IPR035093">
    <property type="entry name" value="RelE/ParE_toxin_dom_sf"/>
</dbReference>
<evidence type="ECO:0000313" key="1">
    <source>
        <dbReference type="EMBL" id="NMP23991.1"/>
    </source>
</evidence>
<dbReference type="Proteomes" id="UP000533476">
    <property type="component" value="Unassembled WGS sequence"/>
</dbReference>
<proteinExistence type="predicted"/>
<dbReference type="EMBL" id="JABBVZ010000077">
    <property type="protein sequence ID" value="NMP23991.1"/>
    <property type="molecule type" value="Genomic_DNA"/>
</dbReference>
<dbReference type="SUPFAM" id="SSF143011">
    <property type="entry name" value="RelE-like"/>
    <property type="match status" value="1"/>
</dbReference>
<organism evidence="1 2">
    <name type="scientific">Sulfobacillus harzensis</name>
    <dbReference type="NCBI Taxonomy" id="2729629"/>
    <lineage>
        <taxon>Bacteria</taxon>
        <taxon>Bacillati</taxon>
        <taxon>Bacillota</taxon>
        <taxon>Clostridia</taxon>
        <taxon>Eubacteriales</taxon>
        <taxon>Clostridiales Family XVII. Incertae Sedis</taxon>
        <taxon>Sulfobacillus</taxon>
    </lineage>
</organism>
<protein>
    <submittedName>
        <fullName evidence="1">Uncharacterized protein</fullName>
    </submittedName>
</protein>
<accession>A0A7Y0L687</accession>